<reference evidence="1" key="1">
    <citation type="journal article" date="2015" name="Front. Microbiol.">
        <title>Combining genomic sequencing methods to explore viral diversity and reveal potential virus-host interactions.</title>
        <authorList>
            <person name="Chow C.E."/>
            <person name="Winget D.M."/>
            <person name="White R.A.III."/>
            <person name="Hallam S.J."/>
            <person name="Suttle C.A."/>
        </authorList>
    </citation>
    <scope>NUCLEOTIDE SEQUENCE</scope>
    <source>
        <strain evidence="1">H4084972</strain>
    </source>
</reference>
<reference evidence="1" key="2">
    <citation type="submission" date="2015-03" db="EMBL/GenBank/DDBJ databases">
        <authorList>
            <person name="Chow C.-E.T."/>
            <person name="Winget D.M."/>
            <person name="White R.A.III."/>
            <person name="Hallam S.J."/>
            <person name="Suttle C.A."/>
        </authorList>
    </citation>
    <scope>NUCLEOTIDE SEQUENCE</scope>
    <source>
        <strain evidence="1">H4084972</strain>
    </source>
</reference>
<protein>
    <submittedName>
        <fullName evidence="1">Uncharacterized protein</fullName>
    </submittedName>
</protein>
<sequence>MELPDRNSPEGGELVDYFIKVAGLKPSIIKGHMFVLSNSYVWVLDCREIKVVNIYDVLDRLHTTIYKDLRSRTPDQDQTPRPFYRLQGPPGDVAALTVYSLTFQKYAEIRGL</sequence>
<evidence type="ECO:0000313" key="1">
    <source>
        <dbReference type="EMBL" id="AKH47360.1"/>
    </source>
</evidence>
<name>A0A0F7L642_9VIRU</name>
<proteinExistence type="predicted"/>
<dbReference type="EMBL" id="KR029592">
    <property type="protein sequence ID" value="AKH47360.1"/>
    <property type="molecule type" value="Genomic_DNA"/>
</dbReference>
<accession>A0A0F7L642</accession>
<organism evidence="1">
    <name type="scientific">uncultured marine virus</name>
    <dbReference type="NCBI Taxonomy" id="186617"/>
    <lineage>
        <taxon>Viruses</taxon>
        <taxon>environmental samples</taxon>
    </lineage>
</organism>